<dbReference type="Proteomes" id="UP000279259">
    <property type="component" value="Unassembled WGS sequence"/>
</dbReference>
<dbReference type="Pfam" id="PF03009">
    <property type="entry name" value="GDPD"/>
    <property type="match status" value="1"/>
</dbReference>
<feature type="repeat" description="ANK" evidence="3">
    <location>
        <begin position="626"/>
        <end position="658"/>
    </location>
</feature>
<feature type="repeat" description="ANK" evidence="3">
    <location>
        <begin position="454"/>
        <end position="476"/>
    </location>
</feature>
<dbReference type="InterPro" id="IPR004331">
    <property type="entry name" value="SPX_dom"/>
</dbReference>
<dbReference type="Pfam" id="PF25329">
    <property type="entry name" value="C2_GDE1"/>
    <property type="match status" value="1"/>
</dbReference>
<evidence type="ECO:0000259" key="5">
    <source>
        <dbReference type="PROSITE" id="PS51382"/>
    </source>
</evidence>
<dbReference type="GO" id="GO:0008081">
    <property type="term" value="F:phosphoric diester hydrolase activity"/>
    <property type="evidence" value="ECO:0007669"/>
    <property type="project" value="InterPro"/>
</dbReference>
<dbReference type="InterPro" id="IPR017946">
    <property type="entry name" value="PLC-like_Pdiesterase_TIM-brl"/>
</dbReference>
<dbReference type="PROSITE" id="PS51382">
    <property type="entry name" value="SPX"/>
    <property type="match status" value="1"/>
</dbReference>
<proteinExistence type="predicted"/>
<dbReference type="Pfam" id="PF03105">
    <property type="entry name" value="SPX"/>
    <property type="match status" value="1"/>
</dbReference>
<feature type="repeat" description="ANK" evidence="3">
    <location>
        <begin position="590"/>
        <end position="625"/>
    </location>
</feature>
<keyword evidence="1" id="KW-0677">Repeat</keyword>
<dbReference type="GO" id="GO:0006629">
    <property type="term" value="P:lipid metabolic process"/>
    <property type="evidence" value="ECO:0007669"/>
    <property type="project" value="InterPro"/>
</dbReference>
<evidence type="ECO:0000256" key="1">
    <source>
        <dbReference type="ARBA" id="ARBA00022737"/>
    </source>
</evidence>
<dbReference type="STRING" id="1890683.A0A427YRE9"/>
<evidence type="ECO:0000256" key="3">
    <source>
        <dbReference type="PROSITE-ProRule" id="PRU00023"/>
    </source>
</evidence>
<dbReference type="PANTHER" id="PTHR24126:SF14">
    <property type="entry name" value="ANK_REP_REGION DOMAIN-CONTAINING PROTEIN"/>
    <property type="match status" value="1"/>
</dbReference>
<reference evidence="7 8" key="1">
    <citation type="submission" date="2018-11" db="EMBL/GenBank/DDBJ databases">
        <title>Genome sequence of Saitozyma podzolica DSM 27192.</title>
        <authorList>
            <person name="Aliyu H."/>
            <person name="Gorte O."/>
            <person name="Ochsenreither K."/>
        </authorList>
    </citation>
    <scope>NUCLEOTIDE SEQUENCE [LARGE SCALE GENOMIC DNA]</scope>
    <source>
        <strain evidence="7 8">DSM 27192</strain>
    </source>
</reference>
<feature type="compositionally biased region" description="Basic and acidic residues" evidence="4">
    <location>
        <begin position="346"/>
        <end position="355"/>
    </location>
</feature>
<feature type="domain" description="GP-PDE" evidence="6">
    <location>
        <begin position="892"/>
        <end position="1176"/>
    </location>
</feature>
<protein>
    <submittedName>
        <fullName evidence="7">Phosphate system positive regulatory protein pho81</fullName>
    </submittedName>
</protein>
<organism evidence="7 8">
    <name type="scientific">Saitozyma podzolica</name>
    <dbReference type="NCBI Taxonomy" id="1890683"/>
    <lineage>
        <taxon>Eukaryota</taxon>
        <taxon>Fungi</taxon>
        <taxon>Dikarya</taxon>
        <taxon>Basidiomycota</taxon>
        <taxon>Agaricomycotina</taxon>
        <taxon>Tremellomycetes</taxon>
        <taxon>Tremellales</taxon>
        <taxon>Trimorphomycetaceae</taxon>
        <taxon>Saitozyma</taxon>
    </lineage>
</organism>
<feature type="region of interest" description="Disordered" evidence="4">
    <location>
        <begin position="91"/>
        <end position="160"/>
    </location>
</feature>
<evidence type="ECO:0000259" key="6">
    <source>
        <dbReference type="PROSITE" id="PS51704"/>
    </source>
</evidence>
<evidence type="ECO:0000313" key="7">
    <source>
        <dbReference type="EMBL" id="RSH93650.1"/>
    </source>
</evidence>
<dbReference type="InterPro" id="IPR030395">
    <property type="entry name" value="GP_PDE_dom"/>
</dbReference>
<feature type="region of interest" description="Disordered" evidence="4">
    <location>
        <begin position="346"/>
        <end position="397"/>
    </location>
</feature>
<dbReference type="InterPro" id="IPR057506">
    <property type="entry name" value="C2_GPCPD1"/>
</dbReference>
<dbReference type="InterPro" id="IPR002110">
    <property type="entry name" value="Ankyrin_rpt"/>
</dbReference>
<dbReference type="PROSITE" id="PS50297">
    <property type="entry name" value="ANK_REP_REGION"/>
    <property type="match status" value="4"/>
</dbReference>
<dbReference type="PANTHER" id="PTHR24126">
    <property type="entry name" value="ANKYRIN REPEAT, PH AND SEC7 DOMAIN CONTAINING PROTEIN SECG-RELATED"/>
    <property type="match status" value="1"/>
</dbReference>
<feature type="repeat" description="ANK" evidence="3">
    <location>
        <begin position="552"/>
        <end position="576"/>
    </location>
</feature>
<evidence type="ECO:0000256" key="4">
    <source>
        <dbReference type="SAM" id="MobiDB-lite"/>
    </source>
</evidence>
<evidence type="ECO:0000256" key="2">
    <source>
        <dbReference type="ARBA" id="ARBA00023043"/>
    </source>
</evidence>
<gene>
    <name evidence="7" type="primary">PHO81</name>
    <name evidence="7" type="ORF">EHS25_006296</name>
</gene>
<dbReference type="SUPFAM" id="SSF48403">
    <property type="entry name" value="Ankyrin repeat"/>
    <property type="match status" value="1"/>
</dbReference>
<dbReference type="InterPro" id="IPR036770">
    <property type="entry name" value="Ankyrin_rpt-contain_sf"/>
</dbReference>
<feature type="region of interest" description="Disordered" evidence="4">
    <location>
        <begin position="24"/>
        <end position="52"/>
    </location>
</feature>
<feature type="compositionally biased region" description="Basic residues" evidence="4">
    <location>
        <begin position="43"/>
        <end position="52"/>
    </location>
</feature>
<feature type="repeat" description="ANK" evidence="3">
    <location>
        <begin position="486"/>
        <end position="508"/>
    </location>
</feature>
<feature type="region of interest" description="Disordered" evidence="4">
    <location>
        <begin position="873"/>
        <end position="912"/>
    </location>
</feature>
<dbReference type="PROSITE" id="PS50088">
    <property type="entry name" value="ANK_REPEAT"/>
    <property type="match status" value="6"/>
</dbReference>
<sequence>MKVCLSAHPLAHEKSIDLLCSSARPSSRSRCQDGASTTSTTRRVTRKPSPLHRLHRSQALKKIINSYAAGRPASDASLLSLGLRPAKRALNASDDSRVDSSSSPAPAHATLSPSGLSEGDEDASRRGLTVGDLDPLPPETEPPAPSRSGSLNQGRGGDGRGESFRAHRDVFFFTLQRELEKVNEVGAERQINTFYLIKERDLRLRLLTLLTDRKRLLQHASQGENIGEIGAAEGLVLGGGSSKGDEWSSLEEAWRLFERDLGKLQGFIEINATGFRKILKKWDKRSKSSTKELYIERQVEVQPCFNREFIAKLSDIVAANLLDLENGSNDLLSSALFADLPESIPERRVESRGEPRQGACLRAAGSDRGLAQGGAGKADEKNESEGDGSPVAGGTAGPDEYLDTVLSSVTLDFNYIGNINGRSPLHQACIAGSLRLVKLCVETVPSLLEKPDAYDRRPLHYAAMHGHAEVVSFLLQWADPMATDMDGYTPIMHAITQGHLEVVRIFVDSKVPVEPTAISNDLIPLSLACQYGHVEVARLLLQSGAKVLPNSEGLYPQHLAAKAGHEAICQLLVDQGGPEGGGKDQQDKYNLWTPLHYAAVGSEPAHLSCMKVLVAANCDVNVTDEYGKSPGWYAAWFGHVECLNFLLDSGANLAGKQNTIEGMENLGLSADPQMDGLSPGSDLDLDQPTDEFELIPSLSLPPPIIPLRVYGHEFLAQRSLVQLSLGHPFSRSDEHKIPPVKLYSRSGQDSLNLWSSLKLVMTSKPDITAVPHSVILPLPDEREVFTFQVTDLDRFTLELSLYPTFGSKVIGRAVILPSTFRDIRSHKGLVAPLLDHHLKTIGEVAFEVSCIKPFEGAQLEIGGRVETYWKSKVTPSAPTQDHAHQYQAHRPVTVSTSSPALRPPPVSGQTPAKESALVTASSLSGEYVLVIVQVTKDGVPVVYSDWRLPVDIIDVGVCDVSSEQFISIASSQSRRLSPPQGATATAAEWCASISRSMATLDEVFAAIPPDLGINLQLRYTRGFDARANKIGSSTEINEFADTSGRKIIFSSFDPTVCTALNWKQPNYAVFFASHCGLSRDRAPRKLVQAPPEEESDLRSLSVREAVNFAKQTNLLGVILEATTLAAVPSLVASVKDAGLLLATFGDAADIASLRLGASDGRQVDAFVIDGVMTLSI</sequence>
<dbReference type="Pfam" id="PF12796">
    <property type="entry name" value="Ank_2"/>
    <property type="match status" value="2"/>
</dbReference>
<accession>A0A427YRE9</accession>
<comment type="caution">
    <text evidence="7">The sequence shown here is derived from an EMBL/GenBank/DDBJ whole genome shotgun (WGS) entry which is preliminary data.</text>
</comment>
<evidence type="ECO:0000313" key="8">
    <source>
        <dbReference type="Proteomes" id="UP000279259"/>
    </source>
</evidence>
<feature type="repeat" description="ANK" evidence="3">
    <location>
        <begin position="520"/>
        <end position="552"/>
    </location>
</feature>
<dbReference type="SUPFAM" id="SSF51695">
    <property type="entry name" value="PLC-like phosphodiesterases"/>
    <property type="match status" value="1"/>
</dbReference>
<keyword evidence="2 3" id="KW-0040">ANK repeat</keyword>
<dbReference type="OrthoDB" id="1577640at2759"/>
<feature type="compositionally biased region" description="Pro residues" evidence="4">
    <location>
        <begin position="135"/>
        <end position="145"/>
    </location>
</feature>
<dbReference type="Pfam" id="PF00023">
    <property type="entry name" value="Ank"/>
    <property type="match status" value="2"/>
</dbReference>
<dbReference type="EMBL" id="RSCD01000003">
    <property type="protein sequence ID" value="RSH93650.1"/>
    <property type="molecule type" value="Genomic_DNA"/>
</dbReference>
<dbReference type="AlphaFoldDB" id="A0A427YRE9"/>
<name>A0A427YRE9_9TREE</name>
<feature type="domain" description="SPX" evidence="5">
    <location>
        <begin position="1"/>
        <end position="296"/>
    </location>
</feature>
<dbReference type="Gene3D" id="1.25.40.20">
    <property type="entry name" value="Ankyrin repeat-containing domain"/>
    <property type="match status" value="2"/>
</dbReference>
<keyword evidence="8" id="KW-1185">Reference proteome</keyword>
<dbReference type="PROSITE" id="PS51704">
    <property type="entry name" value="GP_PDE"/>
    <property type="match status" value="1"/>
</dbReference>
<dbReference type="Gene3D" id="3.20.20.190">
    <property type="entry name" value="Phosphatidylinositol (PI) phosphodiesterase"/>
    <property type="match status" value="1"/>
</dbReference>
<dbReference type="SMART" id="SM00248">
    <property type="entry name" value="ANK"/>
    <property type="match status" value="7"/>
</dbReference>